<sequence>MTASRAAAMGRKLTTALAWYRCIHSTFTCGCIIGCMALRALLMRLFLVVALLANGPGVAGASMHLEHLRNSGDLSDVAAVQAAAEAITACHGAEATAPAAVDHGPPQATNEAGDASPADDCCRAGDCCACMHHCSAALAWSMLADLSTGYRQTAEPFLSGHASAARANLLRPPIG</sequence>
<evidence type="ECO:0000313" key="3">
    <source>
        <dbReference type="Proteomes" id="UP000308508"/>
    </source>
</evidence>
<keyword evidence="1" id="KW-1133">Transmembrane helix</keyword>
<dbReference type="NCBIfam" id="NF033807">
    <property type="entry name" value="CopL_fam"/>
    <property type="match status" value="1"/>
</dbReference>
<keyword evidence="1" id="KW-0472">Membrane</keyword>
<name>A0A5R9PCJ2_9GAMM</name>
<proteinExistence type="predicted"/>
<protein>
    <submittedName>
        <fullName evidence="2">CopL family metal-binding regulatory protein</fullName>
    </submittedName>
</protein>
<feature type="transmembrane region" description="Helical" evidence="1">
    <location>
        <begin position="18"/>
        <end position="38"/>
    </location>
</feature>
<accession>A0A5R9PCJ2</accession>
<dbReference type="STRING" id="1123377.GCA_000423885_02850"/>
<comment type="caution">
    <text evidence="2">The sequence shown here is derived from an EMBL/GenBank/DDBJ whole genome shotgun (WGS) entry which is preliminary data.</text>
</comment>
<dbReference type="InterPro" id="IPR048034">
    <property type="entry name" value="CopL-like"/>
</dbReference>
<keyword evidence="3" id="KW-1185">Reference proteome</keyword>
<dbReference type="AlphaFoldDB" id="A0A5R9PCJ2"/>
<gene>
    <name evidence="2" type="ORF">E5S66_13180</name>
</gene>
<evidence type="ECO:0000256" key="1">
    <source>
        <dbReference type="SAM" id="Phobius"/>
    </source>
</evidence>
<dbReference type="Proteomes" id="UP000308508">
    <property type="component" value="Unassembled WGS sequence"/>
</dbReference>
<reference evidence="2 3" key="1">
    <citation type="submission" date="2019-04" db="EMBL/GenBank/DDBJ databases">
        <authorList>
            <person name="Grouzdev D.S."/>
            <person name="Nazina T.N."/>
        </authorList>
    </citation>
    <scope>NUCLEOTIDE SEQUENCE [LARGE SCALE GENOMIC DNA]</scope>
    <source>
        <strain evidence="2 3">SHC 3-19</strain>
    </source>
</reference>
<dbReference type="EMBL" id="SROY01000008">
    <property type="protein sequence ID" value="TLX20753.1"/>
    <property type="molecule type" value="Genomic_DNA"/>
</dbReference>
<keyword evidence="1" id="KW-0812">Transmembrane</keyword>
<evidence type="ECO:0000313" key="2">
    <source>
        <dbReference type="EMBL" id="TLX20753.1"/>
    </source>
</evidence>
<organism evidence="2 3">
    <name type="scientific">Thermomonas fusca</name>
    <dbReference type="NCBI Taxonomy" id="215690"/>
    <lineage>
        <taxon>Bacteria</taxon>
        <taxon>Pseudomonadati</taxon>
        <taxon>Pseudomonadota</taxon>
        <taxon>Gammaproteobacteria</taxon>
        <taxon>Lysobacterales</taxon>
        <taxon>Lysobacteraceae</taxon>
        <taxon>Thermomonas</taxon>
    </lineage>
</organism>